<dbReference type="InterPro" id="IPR013083">
    <property type="entry name" value="Znf_RING/FYVE/PHD"/>
</dbReference>
<dbReference type="GO" id="GO:0008270">
    <property type="term" value="F:zinc ion binding"/>
    <property type="evidence" value="ECO:0007669"/>
    <property type="project" value="UniProtKB-KW"/>
</dbReference>
<evidence type="ECO:0000256" key="16">
    <source>
        <dbReference type="PROSITE-ProRule" id="PRU00091"/>
    </source>
</evidence>
<evidence type="ECO:0000256" key="3">
    <source>
        <dbReference type="ARBA" id="ARBA00004477"/>
    </source>
</evidence>
<dbReference type="Pfam" id="PF01363">
    <property type="entry name" value="FYVE"/>
    <property type="match status" value="1"/>
</dbReference>
<dbReference type="EMBL" id="JACVVK020000001">
    <property type="protein sequence ID" value="KAK7508720.1"/>
    <property type="molecule type" value="Genomic_DNA"/>
</dbReference>
<keyword evidence="5" id="KW-1003">Cell membrane</keyword>
<evidence type="ECO:0000259" key="19">
    <source>
        <dbReference type="PROSITE" id="PS50178"/>
    </source>
</evidence>
<accession>A0ABD0MAW1</accession>
<evidence type="ECO:0000256" key="6">
    <source>
        <dbReference type="ARBA" id="ARBA00022692"/>
    </source>
</evidence>
<evidence type="ECO:0000256" key="14">
    <source>
        <dbReference type="ARBA" id="ARBA00023273"/>
    </source>
</evidence>
<keyword evidence="11" id="KW-0862">Zinc</keyword>
<feature type="transmembrane region" description="Helical" evidence="18">
    <location>
        <begin position="161"/>
        <end position="179"/>
    </location>
</feature>
<keyword evidence="6 18" id="KW-0812">Transmembrane</keyword>
<evidence type="ECO:0000256" key="1">
    <source>
        <dbReference type="ARBA" id="ARBA00004195"/>
    </source>
</evidence>
<dbReference type="SUPFAM" id="SSF57903">
    <property type="entry name" value="FYVE/PHD zinc finger"/>
    <property type="match status" value="1"/>
</dbReference>
<dbReference type="PROSITE" id="PS50178">
    <property type="entry name" value="ZF_FYVE"/>
    <property type="match status" value="1"/>
</dbReference>
<evidence type="ECO:0000256" key="15">
    <source>
        <dbReference type="ARBA" id="ARBA00032025"/>
    </source>
</evidence>
<dbReference type="Gene3D" id="3.30.40.10">
    <property type="entry name" value="Zinc/RING finger domain, C3HC4 (zinc finger)"/>
    <property type="match status" value="1"/>
</dbReference>
<dbReference type="PANTHER" id="PTHR14543">
    <property type="entry name" value="PROTRUDIN"/>
    <property type="match status" value="1"/>
</dbReference>
<dbReference type="Pfam" id="PF06398">
    <property type="entry name" value="Pex24p"/>
    <property type="match status" value="1"/>
</dbReference>
<dbReference type="GO" id="GO:0005789">
    <property type="term" value="C:endoplasmic reticulum membrane"/>
    <property type="evidence" value="ECO:0007669"/>
    <property type="project" value="UniProtKB-SubCell"/>
</dbReference>
<comment type="subcellular location">
    <subcellularLocation>
        <location evidence="2">Cell projection</location>
        <location evidence="2">Growth cone membrane</location>
        <topology evidence="2">Multi-pass membrane protein</topology>
    </subcellularLocation>
    <subcellularLocation>
        <location evidence="3">Endoplasmic reticulum membrane</location>
        <topology evidence="3">Multi-pass membrane protein</topology>
    </subcellularLocation>
    <subcellularLocation>
        <location evidence="1">Recycling endosome membrane</location>
        <topology evidence="1">Multi-pass membrane protein</topology>
    </subcellularLocation>
</comment>
<evidence type="ECO:0000256" key="10">
    <source>
        <dbReference type="ARBA" id="ARBA00022824"/>
    </source>
</evidence>
<proteinExistence type="predicted"/>
<dbReference type="AlphaFoldDB" id="A0ABD0MAW1"/>
<feature type="region of interest" description="Disordered" evidence="17">
    <location>
        <begin position="223"/>
        <end position="277"/>
    </location>
</feature>
<dbReference type="InterPro" id="IPR017455">
    <property type="entry name" value="Znf_FYVE-rel"/>
</dbReference>
<dbReference type="InterPro" id="IPR042405">
    <property type="entry name" value="Protrudin"/>
</dbReference>
<evidence type="ECO:0000256" key="5">
    <source>
        <dbReference type="ARBA" id="ARBA00022475"/>
    </source>
</evidence>
<evidence type="ECO:0000256" key="2">
    <source>
        <dbReference type="ARBA" id="ARBA00004460"/>
    </source>
</evidence>
<evidence type="ECO:0000313" key="21">
    <source>
        <dbReference type="Proteomes" id="UP001519460"/>
    </source>
</evidence>
<dbReference type="SMART" id="SM00064">
    <property type="entry name" value="FYVE"/>
    <property type="match status" value="1"/>
</dbReference>
<dbReference type="CDD" id="cd15723">
    <property type="entry name" value="FYVE_protrudin"/>
    <property type="match status" value="1"/>
</dbReference>
<protein>
    <recommendedName>
        <fullName evidence="4">Protrudin</fullName>
    </recommendedName>
    <alternativeName>
        <fullName evidence="15">Zinc finger FYVE domain-containing protein 27</fullName>
    </alternativeName>
</protein>
<dbReference type="PANTHER" id="PTHR14543:SF1">
    <property type="entry name" value="PROTRUDIN"/>
    <property type="match status" value="1"/>
</dbReference>
<keyword evidence="21" id="KW-1185">Reference proteome</keyword>
<evidence type="ECO:0000256" key="4">
    <source>
        <dbReference type="ARBA" id="ARBA00015523"/>
    </source>
</evidence>
<organism evidence="20 21">
    <name type="scientific">Batillaria attramentaria</name>
    <dbReference type="NCBI Taxonomy" id="370345"/>
    <lineage>
        <taxon>Eukaryota</taxon>
        <taxon>Metazoa</taxon>
        <taxon>Spiralia</taxon>
        <taxon>Lophotrochozoa</taxon>
        <taxon>Mollusca</taxon>
        <taxon>Gastropoda</taxon>
        <taxon>Caenogastropoda</taxon>
        <taxon>Sorbeoconcha</taxon>
        <taxon>Cerithioidea</taxon>
        <taxon>Batillariidae</taxon>
        <taxon>Batillaria</taxon>
    </lineage>
</organism>
<dbReference type="InterPro" id="IPR000306">
    <property type="entry name" value="Znf_FYVE"/>
</dbReference>
<feature type="transmembrane region" description="Helical" evidence="18">
    <location>
        <begin position="58"/>
        <end position="91"/>
    </location>
</feature>
<dbReference type="GO" id="GO:0055038">
    <property type="term" value="C:recycling endosome membrane"/>
    <property type="evidence" value="ECO:0007669"/>
    <property type="project" value="UniProtKB-SubCell"/>
</dbReference>
<evidence type="ECO:0000256" key="12">
    <source>
        <dbReference type="ARBA" id="ARBA00022989"/>
    </source>
</evidence>
<evidence type="ECO:0000256" key="11">
    <source>
        <dbReference type="ARBA" id="ARBA00022833"/>
    </source>
</evidence>
<keyword evidence="13 18" id="KW-0472">Membrane</keyword>
<reference evidence="20 21" key="1">
    <citation type="journal article" date="2023" name="Sci. Data">
        <title>Genome assembly of the Korean intertidal mud-creeper Batillaria attramentaria.</title>
        <authorList>
            <person name="Patra A.K."/>
            <person name="Ho P.T."/>
            <person name="Jun S."/>
            <person name="Lee S.J."/>
            <person name="Kim Y."/>
            <person name="Won Y.J."/>
        </authorList>
    </citation>
    <scope>NUCLEOTIDE SEQUENCE [LARGE SCALE GENOMIC DNA]</scope>
    <source>
        <strain evidence="20">Wonlab-2016</strain>
    </source>
</reference>
<evidence type="ECO:0000256" key="7">
    <source>
        <dbReference type="ARBA" id="ARBA00022723"/>
    </source>
</evidence>
<evidence type="ECO:0000313" key="20">
    <source>
        <dbReference type="EMBL" id="KAK7508720.1"/>
    </source>
</evidence>
<evidence type="ECO:0000256" key="17">
    <source>
        <dbReference type="SAM" id="MobiDB-lite"/>
    </source>
</evidence>
<comment type="caution">
    <text evidence="20">The sequence shown here is derived from an EMBL/GenBank/DDBJ whole genome shotgun (WGS) entry which is preliminary data.</text>
</comment>
<feature type="compositionally biased region" description="Low complexity" evidence="17">
    <location>
        <begin position="224"/>
        <end position="255"/>
    </location>
</feature>
<feature type="domain" description="FYVE-type" evidence="19">
    <location>
        <begin position="320"/>
        <end position="387"/>
    </location>
</feature>
<evidence type="ECO:0000256" key="18">
    <source>
        <dbReference type="SAM" id="Phobius"/>
    </source>
</evidence>
<evidence type="ECO:0000256" key="13">
    <source>
        <dbReference type="ARBA" id="ARBA00023136"/>
    </source>
</evidence>
<keyword evidence="14" id="KW-0966">Cell projection</keyword>
<evidence type="ECO:0000256" key="8">
    <source>
        <dbReference type="ARBA" id="ARBA00022753"/>
    </source>
</evidence>
<keyword evidence="10" id="KW-0256">Endoplasmic reticulum</keyword>
<gene>
    <name evidence="20" type="ORF">BaRGS_00000286</name>
</gene>
<name>A0ABD0MAW1_9CAEN</name>
<sequence>MGKPQGDQDKDRDTEGVLDLANFVIEVERFSSLVEPFAFLFYTIDDIRRWRFPNSTIAFWLVANICCFVLTQGAVFILASCLVIAVATISLCQLHTRILDKYLPKTKLDIAIKPTEETNNLETIQNFQYSLIQMHDFVIKCNEYLSYVYAVLKWDDTVPAVIYHTEVCVSLLCFVVFPIRWNCFLFFNWFFLCHPMILKSACTYWVNVVESFSKNRDQGDGAVSSAASATSAPSSETSQASSAAPSSAQNTQSPATQTTVNSKTTTESDNLDLDDKDDASDIDLIEMSNAVDESLSKIEPPPARPGMVARLLELKRRRTQMASENCFGCKVSFSSILKRRHYCRHCGNGFCHKCCNQKVPRSVFGATSPAAAKETVLVCNTCHALLTTTGDGSVPQGQKPRAETS</sequence>
<keyword evidence="9 16" id="KW-0863">Zinc-finger</keyword>
<dbReference type="InterPro" id="IPR011011">
    <property type="entry name" value="Znf_FYVE_PHD"/>
</dbReference>
<dbReference type="InterPro" id="IPR010482">
    <property type="entry name" value="TECPR1-like_DysF"/>
</dbReference>
<feature type="transmembrane region" description="Helical" evidence="18">
    <location>
        <begin position="186"/>
        <end position="206"/>
    </location>
</feature>
<feature type="compositionally biased region" description="Polar residues" evidence="17">
    <location>
        <begin position="256"/>
        <end position="268"/>
    </location>
</feature>
<keyword evidence="12 18" id="KW-1133">Transmembrane helix</keyword>
<keyword evidence="7" id="KW-0479">Metal-binding</keyword>
<evidence type="ECO:0000256" key="9">
    <source>
        <dbReference type="ARBA" id="ARBA00022771"/>
    </source>
</evidence>
<dbReference type="Proteomes" id="UP001519460">
    <property type="component" value="Unassembled WGS sequence"/>
</dbReference>
<keyword evidence="8" id="KW-0967">Endosome</keyword>
<dbReference type="GO" id="GO:0032584">
    <property type="term" value="C:growth cone membrane"/>
    <property type="evidence" value="ECO:0007669"/>
    <property type="project" value="UniProtKB-SubCell"/>
</dbReference>